<dbReference type="AlphaFoldDB" id="A0A8J3R5A6"/>
<proteinExistence type="predicted"/>
<dbReference type="Proteomes" id="UP000610966">
    <property type="component" value="Unassembled WGS sequence"/>
</dbReference>
<organism evidence="1 2">
    <name type="scientific">Sphaerimonospora thailandensis</name>
    <dbReference type="NCBI Taxonomy" id="795644"/>
    <lineage>
        <taxon>Bacteria</taxon>
        <taxon>Bacillati</taxon>
        <taxon>Actinomycetota</taxon>
        <taxon>Actinomycetes</taxon>
        <taxon>Streptosporangiales</taxon>
        <taxon>Streptosporangiaceae</taxon>
        <taxon>Sphaerimonospora</taxon>
    </lineage>
</organism>
<evidence type="ECO:0000313" key="1">
    <source>
        <dbReference type="EMBL" id="GIH69491.1"/>
    </source>
</evidence>
<accession>A0A8J3R5A6</accession>
<protein>
    <submittedName>
        <fullName evidence="1">Uncharacterized protein</fullName>
    </submittedName>
</protein>
<dbReference type="EMBL" id="BOOG01000015">
    <property type="protein sequence ID" value="GIH69491.1"/>
    <property type="molecule type" value="Genomic_DNA"/>
</dbReference>
<evidence type="ECO:0000313" key="2">
    <source>
        <dbReference type="Proteomes" id="UP000610966"/>
    </source>
</evidence>
<comment type="caution">
    <text evidence="1">The sequence shown here is derived from an EMBL/GenBank/DDBJ whole genome shotgun (WGS) entry which is preliminary data.</text>
</comment>
<reference evidence="1" key="1">
    <citation type="submission" date="2021-01" db="EMBL/GenBank/DDBJ databases">
        <title>Whole genome shotgun sequence of Sphaerimonospora thailandensis NBRC 107569.</title>
        <authorList>
            <person name="Komaki H."/>
            <person name="Tamura T."/>
        </authorList>
    </citation>
    <scope>NUCLEOTIDE SEQUENCE</scope>
    <source>
        <strain evidence="1">NBRC 107569</strain>
    </source>
</reference>
<sequence>MPGTVHYRLIPSERLPYGPVALRLRPDGRVVAAIADDQIDPVLAAELGRVGSAILRPYARRVEPQAVPVLACRIERVATVPVGLVSAEVVGHVLRVRVPRDLLSKAAAAGLSVAATALMQHFSSGL</sequence>
<name>A0A8J3R5A6_9ACTN</name>
<keyword evidence="2" id="KW-1185">Reference proteome</keyword>
<gene>
    <name evidence="1" type="ORF">Mth01_17440</name>
</gene>